<dbReference type="InterPro" id="IPR000644">
    <property type="entry name" value="CBS_dom"/>
</dbReference>
<dbReference type="InterPro" id="IPR004800">
    <property type="entry name" value="KdsD/KpsF-type"/>
</dbReference>
<dbReference type="InterPro" id="IPR035474">
    <property type="entry name" value="SIS_Kpsf"/>
</dbReference>
<accession>A0ABQ4QZL8</accession>
<dbReference type="InterPro" id="IPR046348">
    <property type="entry name" value="SIS_dom_sf"/>
</dbReference>
<reference evidence="8" key="2">
    <citation type="submission" date="2021-08" db="EMBL/GenBank/DDBJ databases">
        <authorList>
            <person name="Tani A."/>
            <person name="Ola A."/>
            <person name="Ogura Y."/>
            <person name="Katsura K."/>
            <person name="Hayashi T."/>
        </authorList>
    </citation>
    <scope>NUCLEOTIDE SEQUENCE</scope>
    <source>
        <strain evidence="8">KCTC 52305</strain>
    </source>
</reference>
<dbReference type="GO" id="GO:0016853">
    <property type="term" value="F:isomerase activity"/>
    <property type="evidence" value="ECO:0007669"/>
    <property type="project" value="UniProtKB-KW"/>
</dbReference>
<dbReference type="PANTHER" id="PTHR42745">
    <property type="match status" value="1"/>
</dbReference>
<evidence type="ECO:0000256" key="4">
    <source>
        <dbReference type="PIRNR" id="PIRNR004692"/>
    </source>
</evidence>
<evidence type="ECO:0000256" key="1">
    <source>
        <dbReference type="ARBA" id="ARBA00008165"/>
    </source>
</evidence>
<comment type="similarity">
    <text evidence="1 4">Belongs to the SIS family. GutQ/KpsF subfamily.</text>
</comment>
<dbReference type="SUPFAM" id="SSF53697">
    <property type="entry name" value="SIS domain"/>
    <property type="match status" value="1"/>
</dbReference>
<dbReference type="PROSITE" id="PS51464">
    <property type="entry name" value="SIS"/>
    <property type="match status" value="1"/>
</dbReference>
<dbReference type="EMBL" id="BPQH01000010">
    <property type="protein sequence ID" value="GJD50624.1"/>
    <property type="molecule type" value="Genomic_DNA"/>
</dbReference>
<dbReference type="Gene3D" id="3.40.50.10490">
    <property type="entry name" value="Glucose-6-phosphate isomerase like protein, domain 1"/>
    <property type="match status" value="1"/>
</dbReference>
<keyword evidence="2" id="KW-0677">Repeat</keyword>
<name>A0ABQ4QZL8_9HYPH</name>
<dbReference type="PROSITE" id="PS51371">
    <property type="entry name" value="CBS"/>
    <property type="match status" value="2"/>
</dbReference>
<dbReference type="InterPro" id="IPR046342">
    <property type="entry name" value="CBS_dom_sf"/>
</dbReference>
<dbReference type="InterPro" id="IPR001347">
    <property type="entry name" value="SIS_dom"/>
</dbReference>
<protein>
    <submittedName>
        <fullName evidence="8">Arabinose 5-phosphate isomerase KdsD</fullName>
    </submittedName>
</protein>
<dbReference type="Gene3D" id="3.10.580.10">
    <property type="entry name" value="CBS-domain"/>
    <property type="match status" value="1"/>
</dbReference>
<evidence type="ECO:0000313" key="9">
    <source>
        <dbReference type="Proteomes" id="UP001055167"/>
    </source>
</evidence>
<feature type="domain" description="CBS" evidence="6">
    <location>
        <begin position="227"/>
        <end position="288"/>
    </location>
</feature>
<reference evidence="8" key="1">
    <citation type="journal article" date="2021" name="Front. Microbiol.">
        <title>Comprehensive Comparative Genomics and Phenotyping of Methylobacterium Species.</title>
        <authorList>
            <person name="Alessa O."/>
            <person name="Ogura Y."/>
            <person name="Fujitani Y."/>
            <person name="Takami H."/>
            <person name="Hayashi T."/>
            <person name="Sahin N."/>
            <person name="Tani A."/>
        </authorList>
    </citation>
    <scope>NUCLEOTIDE SEQUENCE</scope>
    <source>
        <strain evidence="8">KCTC 52305</strain>
    </source>
</reference>
<evidence type="ECO:0000259" key="6">
    <source>
        <dbReference type="PROSITE" id="PS51371"/>
    </source>
</evidence>
<evidence type="ECO:0000256" key="3">
    <source>
        <dbReference type="ARBA" id="ARBA00023122"/>
    </source>
</evidence>
<keyword evidence="3 5" id="KW-0129">CBS domain</keyword>
<feature type="domain" description="SIS" evidence="7">
    <location>
        <begin position="59"/>
        <end position="202"/>
    </location>
</feature>
<evidence type="ECO:0000313" key="8">
    <source>
        <dbReference type="EMBL" id="GJD50624.1"/>
    </source>
</evidence>
<dbReference type="Proteomes" id="UP001055167">
    <property type="component" value="Unassembled WGS sequence"/>
</dbReference>
<evidence type="ECO:0000256" key="2">
    <source>
        <dbReference type="ARBA" id="ARBA00022737"/>
    </source>
</evidence>
<keyword evidence="9" id="KW-1185">Reference proteome</keyword>
<dbReference type="InterPro" id="IPR050986">
    <property type="entry name" value="GutQ/KpsF_isomerases"/>
</dbReference>
<feature type="domain" description="CBS" evidence="6">
    <location>
        <begin position="297"/>
        <end position="348"/>
    </location>
</feature>
<organism evidence="8 9">
    <name type="scientific">Methylobacterium crusticola</name>
    <dbReference type="NCBI Taxonomy" id="1697972"/>
    <lineage>
        <taxon>Bacteria</taxon>
        <taxon>Pseudomonadati</taxon>
        <taxon>Pseudomonadota</taxon>
        <taxon>Alphaproteobacteria</taxon>
        <taxon>Hyphomicrobiales</taxon>
        <taxon>Methylobacteriaceae</taxon>
        <taxon>Methylobacterium</taxon>
    </lineage>
</organism>
<dbReference type="Pfam" id="PF00571">
    <property type="entry name" value="CBS"/>
    <property type="match status" value="1"/>
</dbReference>
<dbReference type="NCBIfam" id="TIGR00393">
    <property type="entry name" value="kpsF"/>
    <property type="match status" value="1"/>
</dbReference>
<sequence>MESSNRAEIYGGDGSAAETGQVVEAAHFSAIRSVRTEADALLTLARALDGELRAGFGAAVAAIHGLQGRVIVSGIGKSGHIGRKIASTLASTGTPAAFIHPSEASHGDLGMITQQDIVIALSWSGETAELGDLISFSKRFAVKLVALTSNPASTLGLAADILLPLPLVKEACPHNLAPTSSSVIQLALGDALAVALLERRGFSASDFKLFHPGGKLAARLKTVGQLMHVGDEMPLVASGIPMAEALLAVMGKRFGCAGIVDPRGHLIGMITNGDMRRHMGTDRSGKDLLHRLVDEVMTPTPITTSANTFASAALELMNRTQITAMFAVERGRPVGILDIHDILRAGVV</sequence>
<evidence type="ECO:0000259" key="7">
    <source>
        <dbReference type="PROSITE" id="PS51464"/>
    </source>
</evidence>
<dbReference type="Pfam" id="PF01380">
    <property type="entry name" value="SIS"/>
    <property type="match status" value="1"/>
</dbReference>
<proteinExistence type="inferred from homology"/>
<comment type="caution">
    <text evidence="8">The sequence shown here is derived from an EMBL/GenBank/DDBJ whole genome shotgun (WGS) entry which is preliminary data.</text>
</comment>
<dbReference type="SMART" id="SM00116">
    <property type="entry name" value="CBS"/>
    <property type="match status" value="2"/>
</dbReference>
<dbReference type="SUPFAM" id="SSF54631">
    <property type="entry name" value="CBS-domain pair"/>
    <property type="match status" value="1"/>
</dbReference>
<dbReference type="CDD" id="cd04604">
    <property type="entry name" value="CBS_pair_SIS_assoc"/>
    <property type="match status" value="1"/>
</dbReference>
<dbReference type="PIRSF" id="PIRSF004692">
    <property type="entry name" value="KdsD_KpsF"/>
    <property type="match status" value="1"/>
</dbReference>
<gene>
    <name evidence="8" type="primary">kdsD</name>
    <name evidence="8" type="ORF">OPKNFCMD_3367</name>
</gene>
<keyword evidence="8" id="KW-0413">Isomerase</keyword>
<dbReference type="CDD" id="cd05014">
    <property type="entry name" value="SIS_Kpsf"/>
    <property type="match status" value="1"/>
</dbReference>
<evidence type="ECO:0000256" key="5">
    <source>
        <dbReference type="PROSITE-ProRule" id="PRU00703"/>
    </source>
</evidence>
<dbReference type="RefSeq" id="WP_128561107.1">
    <property type="nucleotide sequence ID" value="NZ_BPQH01000010.1"/>
</dbReference>
<dbReference type="PANTHER" id="PTHR42745:SF1">
    <property type="entry name" value="ARABINOSE 5-PHOSPHATE ISOMERASE KDSD"/>
    <property type="match status" value="1"/>
</dbReference>